<evidence type="ECO:0000313" key="4">
    <source>
        <dbReference type="Proteomes" id="UP000003477"/>
    </source>
</evidence>
<sequence>MTSPDILTVDSLVTQIYETEEKLAIAAAKIGESYLQEVLKNQKEATILLATGNSQLKFLDRVIAAQTIDWSRINLLHLDEYLGIEGNNSASFRFYLHEKVEKRINSKSFNYLNGDALEPIEECERYTKLLQQYPIDLCLLGVGLNGHLAFNEPQVANFNDTYKVKIVKLDPQTRQVQVNQGHFSTLEQVPKYALTLTIPTIMSAKKILCLALGENKAEIIRQTLKGEISALCPASILRQHSHATLLLDKKSAALL</sequence>
<gene>
    <name evidence="3" type="ORF">CWATWH0003_1237</name>
</gene>
<dbReference type="GO" id="GO:0004342">
    <property type="term" value="F:glucosamine-6-phosphate deaminase activity"/>
    <property type="evidence" value="ECO:0007669"/>
    <property type="project" value="UniProtKB-EC"/>
</dbReference>
<keyword evidence="3" id="KW-0378">Hydrolase</keyword>
<dbReference type="EC" id="3.5.99.6" evidence="3"/>
<dbReference type="GO" id="GO:0019262">
    <property type="term" value="P:N-acetylneuraminate catabolic process"/>
    <property type="evidence" value="ECO:0007669"/>
    <property type="project" value="TreeGrafter"/>
</dbReference>
<dbReference type="AlphaFoldDB" id="G5J153"/>
<dbReference type="Gene3D" id="3.40.50.1360">
    <property type="match status" value="1"/>
</dbReference>
<evidence type="ECO:0000256" key="1">
    <source>
        <dbReference type="ARBA" id="ARBA00023277"/>
    </source>
</evidence>
<evidence type="ECO:0000259" key="2">
    <source>
        <dbReference type="Pfam" id="PF01182"/>
    </source>
</evidence>
<comment type="caution">
    <text evidence="3">The sequence shown here is derived from an EMBL/GenBank/DDBJ whole genome shotgun (WGS) entry which is preliminary data.</text>
</comment>
<dbReference type="GO" id="GO:0006046">
    <property type="term" value="P:N-acetylglucosamine catabolic process"/>
    <property type="evidence" value="ECO:0007669"/>
    <property type="project" value="TreeGrafter"/>
</dbReference>
<protein>
    <submittedName>
        <fullName evidence="3">Glucosamine-6-phosphate deaminase</fullName>
        <ecNumber evidence="3">3.5.99.6</ecNumber>
    </submittedName>
</protein>
<dbReference type="GO" id="GO:0006043">
    <property type="term" value="P:glucosamine catabolic process"/>
    <property type="evidence" value="ECO:0007669"/>
    <property type="project" value="TreeGrafter"/>
</dbReference>
<dbReference type="GO" id="GO:0005975">
    <property type="term" value="P:carbohydrate metabolic process"/>
    <property type="evidence" value="ECO:0007669"/>
    <property type="project" value="InterPro"/>
</dbReference>
<dbReference type="CDD" id="cd01399">
    <property type="entry name" value="GlcN6P_deaminase"/>
    <property type="match status" value="1"/>
</dbReference>
<dbReference type="GO" id="GO:0042802">
    <property type="term" value="F:identical protein binding"/>
    <property type="evidence" value="ECO:0007669"/>
    <property type="project" value="TreeGrafter"/>
</dbReference>
<dbReference type="EMBL" id="AESD01000200">
    <property type="protein sequence ID" value="EHJ14090.1"/>
    <property type="molecule type" value="Genomic_DNA"/>
</dbReference>
<dbReference type="PANTHER" id="PTHR11280">
    <property type="entry name" value="GLUCOSAMINE-6-PHOSPHATE ISOMERASE"/>
    <property type="match status" value="1"/>
</dbReference>
<dbReference type="SUPFAM" id="SSF100950">
    <property type="entry name" value="NagB/RpiA/CoA transferase-like"/>
    <property type="match status" value="1"/>
</dbReference>
<dbReference type="InterPro" id="IPR004547">
    <property type="entry name" value="Glucosamine6P_isomerase"/>
</dbReference>
<dbReference type="GO" id="GO:0005737">
    <property type="term" value="C:cytoplasm"/>
    <property type="evidence" value="ECO:0007669"/>
    <property type="project" value="TreeGrafter"/>
</dbReference>
<reference evidence="3 4" key="1">
    <citation type="journal article" date="2011" name="Front. Microbiol.">
        <title>Two Strains of Crocosphaera watsonii with Highly Conserved Genomes are Distinguished by Strain-Specific Features.</title>
        <authorList>
            <person name="Bench S.R."/>
            <person name="Ilikchyan I.N."/>
            <person name="Tripp H.J."/>
            <person name="Zehr J.P."/>
        </authorList>
    </citation>
    <scope>NUCLEOTIDE SEQUENCE [LARGE SCALE GENOMIC DNA]</scope>
    <source>
        <strain evidence="3 4">WH 0003</strain>
    </source>
</reference>
<feature type="domain" description="Glucosamine/galactosamine-6-phosphate isomerase" evidence="2">
    <location>
        <begin position="19"/>
        <end position="242"/>
    </location>
</feature>
<evidence type="ECO:0000313" key="3">
    <source>
        <dbReference type="EMBL" id="EHJ14090.1"/>
    </source>
</evidence>
<dbReference type="Proteomes" id="UP000003477">
    <property type="component" value="Unassembled WGS sequence"/>
</dbReference>
<accession>G5J153</accession>
<dbReference type="RefSeq" id="WP_007309707.1">
    <property type="nucleotide sequence ID" value="NZ_AESD01000200.1"/>
</dbReference>
<proteinExistence type="predicted"/>
<dbReference type="Pfam" id="PF01182">
    <property type="entry name" value="Glucosamine_iso"/>
    <property type="match status" value="1"/>
</dbReference>
<dbReference type="InterPro" id="IPR037171">
    <property type="entry name" value="NagB/RpiA_transferase-like"/>
</dbReference>
<dbReference type="PATRIC" id="fig|423471.3.peg.1142"/>
<keyword evidence="1" id="KW-0119">Carbohydrate metabolism</keyword>
<dbReference type="InterPro" id="IPR006148">
    <property type="entry name" value="Glc/Gal-6P_isomerase"/>
</dbReference>
<name>G5J153_CROWT</name>
<dbReference type="PANTHER" id="PTHR11280:SF6">
    <property type="entry name" value="GLUCOSAMINE-6-PHOSPHATE ISOMERASE NAGB"/>
    <property type="match status" value="1"/>
</dbReference>
<organism evidence="3 4">
    <name type="scientific">Crocosphaera watsonii WH 0003</name>
    <dbReference type="NCBI Taxonomy" id="423471"/>
    <lineage>
        <taxon>Bacteria</taxon>
        <taxon>Bacillati</taxon>
        <taxon>Cyanobacteriota</taxon>
        <taxon>Cyanophyceae</taxon>
        <taxon>Oscillatoriophycideae</taxon>
        <taxon>Chroococcales</taxon>
        <taxon>Aphanothecaceae</taxon>
        <taxon>Crocosphaera</taxon>
    </lineage>
</organism>
<dbReference type="GeneID" id="88765066"/>